<dbReference type="EMBL" id="BQNB010012000">
    <property type="protein sequence ID" value="GJS97912.1"/>
    <property type="molecule type" value="Genomic_DNA"/>
</dbReference>
<comment type="caution">
    <text evidence="1">The sequence shown here is derived from an EMBL/GenBank/DDBJ whole genome shotgun (WGS) entry which is preliminary data.</text>
</comment>
<proteinExistence type="predicted"/>
<name>A0ABQ5A9G7_9ASTR</name>
<evidence type="ECO:0000313" key="2">
    <source>
        <dbReference type="Proteomes" id="UP001151760"/>
    </source>
</evidence>
<reference evidence="1" key="1">
    <citation type="journal article" date="2022" name="Int. J. Mol. Sci.">
        <title>Draft Genome of Tanacetum Coccineum: Genomic Comparison of Closely Related Tanacetum-Family Plants.</title>
        <authorList>
            <person name="Yamashiro T."/>
            <person name="Shiraishi A."/>
            <person name="Nakayama K."/>
            <person name="Satake H."/>
        </authorList>
    </citation>
    <scope>NUCLEOTIDE SEQUENCE</scope>
</reference>
<accession>A0ABQ5A9G7</accession>
<protein>
    <submittedName>
        <fullName evidence="1">Uncharacterized protein</fullName>
    </submittedName>
</protein>
<organism evidence="1 2">
    <name type="scientific">Tanacetum coccineum</name>
    <dbReference type="NCBI Taxonomy" id="301880"/>
    <lineage>
        <taxon>Eukaryota</taxon>
        <taxon>Viridiplantae</taxon>
        <taxon>Streptophyta</taxon>
        <taxon>Embryophyta</taxon>
        <taxon>Tracheophyta</taxon>
        <taxon>Spermatophyta</taxon>
        <taxon>Magnoliopsida</taxon>
        <taxon>eudicotyledons</taxon>
        <taxon>Gunneridae</taxon>
        <taxon>Pentapetalae</taxon>
        <taxon>asterids</taxon>
        <taxon>campanulids</taxon>
        <taxon>Asterales</taxon>
        <taxon>Asteraceae</taxon>
        <taxon>Asteroideae</taxon>
        <taxon>Anthemideae</taxon>
        <taxon>Anthemidinae</taxon>
        <taxon>Tanacetum</taxon>
    </lineage>
</organism>
<gene>
    <name evidence="1" type="ORF">Tco_0819082</name>
</gene>
<dbReference type="Proteomes" id="UP001151760">
    <property type="component" value="Unassembled WGS sequence"/>
</dbReference>
<evidence type="ECO:0000313" key="1">
    <source>
        <dbReference type="EMBL" id="GJS97912.1"/>
    </source>
</evidence>
<reference evidence="1" key="2">
    <citation type="submission" date="2022-01" db="EMBL/GenBank/DDBJ databases">
        <authorList>
            <person name="Yamashiro T."/>
            <person name="Shiraishi A."/>
            <person name="Satake H."/>
            <person name="Nakayama K."/>
        </authorList>
    </citation>
    <scope>NUCLEOTIDE SEQUENCE</scope>
</reference>
<keyword evidence="2" id="KW-1185">Reference proteome</keyword>
<sequence length="386" mass="43610">MGREGDIPPKLCMARLTAETMHDDSEYLKIVSKVGIWGNKGNKVRRWSVGEYGAQAGLTSMRGDIVSDLHREDDVLLRSEQGEDTVRYRVVDGLWDGILIGKDWVCGVGRGRERNGEDGMSLVLGIDGTVDLRRGNSTTRSDSQVVARWLIMKLDEWGVWLHKSLGSTLKIWGSDLFDGEDLSLVSGDLVETQYRESKCVRSHLNTSLTLRCGSVSCSNLYVMLTLRIRRAELVAVQFETYVYRLRLWDAHIFSMLLVLMLDLVRVSARYGDRLDLWIIVFLPLSDTEDGLEIESVRGHSFHSGVVVGGKVWGGGADSWERGLEYIARGGGRDERMSRSQEDTHLERCVREERCSEIMGGTIEIWRIAEARRWWGAHNCVSLNGRI</sequence>